<dbReference type="AlphaFoldDB" id="A0A9D1SQH2"/>
<feature type="domain" description="4Fe-4S ferredoxin-type" evidence="4">
    <location>
        <begin position="2"/>
        <end position="31"/>
    </location>
</feature>
<gene>
    <name evidence="5" type="ORF">IAD26_00700</name>
</gene>
<dbReference type="EMBL" id="DVOD01000008">
    <property type="protein sequence ID" value="HIU91630.1"/>
    <property type="molecule type" value="Genomic_DNA"/>
</dbReference>
<dbReference type="PROSITE" id="PS51379">
    <property type="entry name" value="4FE4S_FER_2"/>
    <property type="match status" value="2"/>
</dbReference>
<feature type="domain" description="4Fe-4S ferredoxin-type" evidence="4">
    <location>
        <begin position="38"/>
        <end position="69"/>
    </location>
</feature>
<dbReference type="PROSITE" id="PS00198">
    <property type="entry name" value="4FE4S_FER_1"/>
    <property type="match status" value="2"/>
</dbReference>
<dbReference type="PANTHER" id="PTHR43122">
    <property type="entry name" value="FERREDOXIN SUBUNIT OF PYRUVATE:FLAVODOXIN OXIDOREDUCTASE-RELATED"/>
    <property type="match status" value="1"/>
</dbReference>
<sequence length="69" mass="7654">MGRIVIDRDVCKGCYLCIKACPKGLLKKSTEPNLHGDFPVEFDNKDNACIGCAMCAMNCPDVAIREVYR</sequence>
<accession>A0A9D1SQH2</accession>
<protein>
    <submittedName>
        <fullName evidence="5">4Fe-4S binding protein</fullName>
    </submittedName>
</protein>
<dbReference type="GO" id="GO:0046872">
    <property type="term" value="F:metal ion binding"/>
    <property type="evidence" value="ECO:0007669"/>
    <property type="project" value="UniProtKB-KW"/>
</dbReference>
<evidence type="ECO:0000256" key="3">
    <source>
        <dbReference type="ARBA" id="ARBA00023014"/>
    </source>
</evidence>
<dbReference type="Gene3D" id="3.30.70.20">
    <property type="match status" value="1"/>
</dbReference>
<dbReference type="InterPro" id="IPR017900">
    <property type="entry name" value="4Fe4S_Fe_S_CS"/>
</dbReference>
<reference evidence="5" key="1">
    <citation type="submission" date="2020-10" db="EMBL/GenBank/DDBJ databases">
        <authorList>
            <person name="Gilroy R."/>
        </authorList>
    </citation>
    <scope>NUCLEOTIDE SEQUENCE</scope>
    <source>
        <strain evidence="5">CHK154-7741</strain>
    </source>
</reference>
<evidence type="ECO:0000313" key="6">
    <source>
        <dbReference type="Proteomes" id="UP000886748"/>
    </source>
</evidence>
<evidence type="ECO:0000259" key="4">
    <source>
        <dbReference type="PROSITE" id="PS51379"/>
    </source>
</evidence>
<dbReference type="SUPFAM" id="SSF54862">
    <property type="entry name" value="4Fe-4S ferredoxins"/>
    <property type="match status" value="1"/>
</dbReference>
<comment type="caution">
    <text evidence="5">The sequence shown here is derived from an EMBL/GenBank/DDBJ whole genome shotgun (WGS) entry which is preliminary data.</text>
</comment>
<evidence type="ECO:0000256" key="1">
    <source>
        <dbReference type="ARBA" id="ARBA00022723"/>
    </source>
</evidence>
<dbReference type="InterPro" id="IPR017896">
    <property type="entry name" value="4Fe4S_Fe-S-bd"/>
</dbReference>
<dbReference type="Pfam" id="PF13187">
    <property type="entry name" value="Fer4_9"/>
    <property type="match status" value="1"/>
</dbReference>
<name>A0A9D1SQH2_9CLOT</name>
<evidence type="ECO:0000313" key="5">
    <source>
        <dbReference type="EMBL" id="HIU91630.1"/>
    </source>
</evidence>
<reference evidence="5" key="2">
    <citation type="journal article" date="2021" name="PeerJ">
        <title>Extensive microbial diversity within the chicken gut microbiome revealed by metagenomics and culture.</title>
        <authorList>
            <person name="Gilroy R."/>
            <person name="Ravi A."/>
            <person name="Getino M."/>
            <person name="Pursley I."/>
            <person name="Horton D.L."/>
            <person name="Alikhan N.F."/>
            <person name="Baker D."/>
            <person name="Gharbi K."/>
            <person name="Hall N."/>
            <person name="Watson M."/>
            <person name="Adriaenssens E.M."/>
            <person name="Foster-Nyarko E."/>
            <person name="Jarju S."/>
            <person name="Secka A."/>
            <person name="Antonio M."/>
            <person name="Oren A."/>
            <person name="Chaudhuri R.R."/>
            <person name="La Ragione R."/>
            <person name="Hildebrand F."/>
            <person name="Pallen M.J."/>
        </authorList>
    </citation>
    <scope>NUCLEOTIDE SEQUENCE</scope>
    <source>
        <strain evidence="5">CHK154-7741</strain>
    </source>
</reference>
<dbReference type="GO" id="GO:0051536">
    <property type="term" value="F:iron-sulfur cluster binding"/>
    <property type="evidence" value="ECO:0007669"/>
    <property type="project" value="UniProtKB-KW"/>
</dbReference>
<organism evidence="5 6">
    <name type="scientific">Candidatus Limenecus avicola</name>
    <dbReference type="NCBI Taxonomy" id="2840847"/>
    <lineage>
        <taxon>Bacteria</taxon>
        <taxon>Bacillati</taxon>
        <taxon>Bacillota</taxon>
        <taxon>Clostridia</taxon>
        <taxon>Eubacteriales</taxon>
        <taxon>Clostridiaceae</taxon>
        <taxon>Clostridiaceae incertae sedis</taxon>
        <taxon>Candidatus Limenecus</taxon>
    </lineage>
</organism>
<dbReference type="PANTHER" id="PTHR43122:SF1">
    <property type="entry name" value="IRON-SULFUR-BINDING PROTEIN"/>
    <property type="match status" value="1"/>
</dbReference>
<keyword evidence="1" id="KW-0479">Metal-binding</keyword>
<proteinExistence type="predicted"/>
<keyword evidence="3" id="KW-0411">Iron-sulfur</keyword>
<keyword evidence="2" id="KW-0408">Iron</keyword>
<dbReference type="Proteomes" id="UP000886748">
    <property type="component" value="Unassembled WGS sequence"/>
</dbReference>
<evidence type="ECO:0000256" key="2">
    <source>
        <dbReference type="ARBA" id="ARBA00023004"/>
    </source>
</evidence>